<evidence type="ECO:0000256" key="9">
    <source>
        <dbReference type="ARBA" id="ARBA00023136"/>
    </source>
</evidence>
<keyword evidence="7" id="KW-0408">Iron</keyword>
<dbReference type="GO" id="GO:0015344">
    <property type="term" value="F:siderophore uptake transmembrane transporter activity"/>
    <property type="evidence" value="ECO:0007669"/>
    <property type="project" value="TreeGrafter"/>
</dbReference>
<keyword evidence="14" id="KW-0675">Receptor</keyword>
<comment type="caution">
    <text evidence="14">The sequence shown here is derived from an EMBL/GenBank/DDBJ whole genome shotgun (WGS) entry which is preliminary data.</text>
</comment>
<organism evidence="14 15">
    <name type="scientific">Alteromonas lipolytica</name>
    <dbReference type="NCBI Taxonomy" id="1856405"/>
    <lineage>
        <taxon>Bacteria</taxon>
        <taxon>Pseudomonadati</taxon>
        <taxon>Pseudomonadota</taxon>
        <taxon>Gammaproteobacteria</taxon>
        <taxon>Alteromonadales</taxon>
        <taxon>Alteromonadaceae</taxon>
        <taxon>Alteromonas/Salinimonas group</taxon>
        <taxon>Alteromonas</taxon>
    </lineage>
</organism>
<dbReference type="EMBL" id="MJIC01000001">
    <property type="protein sequence ID" value="OFI36380.1"/>
    <property type="molecule type" value="Genomic_DNA"/>
</dbReference>
<evidence type="ECO:0000256" key="6">
    <source>
        <dbReference type="ARBA" id="ARBA00022729"/>
    </source>
</evidence>
<dbReference type="PANTHER" id="PTHR32552:SF68">
    <property type="entry name" value="FERRICHROME OUTER MEMBRANE TRANSPORTER_PHAGE RECEPTOR"/>
    <property type="match status" value="1"/>
</dbReference>
<dbReference type="PANTHER" id="PTHR32552">
    <property type="entry name" value="FERRICHROME IRON RECEPTOR-RELATED"/>
    <property type="match status" value="1"/>
</dbReference>
<evidence type="ECO:0000256" key="2">
    <source>
        <dbReference type="ARBA" id="ARBA00022448"/>
    </source>
</evidence>
<dbReference type="InterPro" id="IPR018247">
    <property type="entry name" value="EF_Hand_1_Ca_BS"/>
</dbReference>
<feature type="domain" description="TonB-dependent receptor plug" evidence="13">
    <location>
        <begin position="66"/>
        <end position="161"/>
    </location>
</feature>
<dbReference type="InterPro" id="IPR037066">
    <property type="entry name" value="Plug_dom_sf"/>
</dbReference>
<evidence type="ECO:0000256" key="11">
    <source>
        <dbReference type="PROSITE-ProRule" id="PRU01360"/>
    </source>
</evidence>
<keyword evidence="8" id="KW-0406">Ion transport</keyword>
<comment type="subcellular location">
    <subcellularLocation>
        <location evidence="1 11">Cell outer membrane</location>
        <topology evidence="1 11">Multi-pass membrane protein</topology>
    </subcellularLocation>
</comment>
<accession>A0A1E8FKC1</accession>
<evidence type="ECO:0000256" key="1">
    <source>
        <dbReference type="ARBA" id="ARBA00004571"/>
    </source>
</evidence>
<dbReference type="InterPro" id="IPR036942">
    <property type="entry name" value="Beta-barrel_TonB_sf"/>
</dbReference>
<keyword evidence="4" id="KW-0410">Iron transport</keyword>
<keyword evidence="3 11" id="KW-1134">Transmembrane beta strand</keyword>
<evidence type="ECO:0000313" key="14">
    <source>
        <dbReference type="EMBL" id="OFI36380.1"/>
    </source>
</evidence>
<evidence type="ECO:0000256" key="5">
    <source>
        <dbReference type="ARBA" id="ARBA00022692"/>
    </source>
</evidence>
<evidence type="ECO:0000256" key="7">
    <source>
        <dbReference type="ARBA" id="ARBA00023004"/>
    </source>
</evidence>
<dbReference type="SUPFAM" id="SSF56935">
    <property type="entry name" value="Porins"/>
    <property type="match status" value="1"/>
</dbReference>
<proteinExistence type="inferred from homology"/>
<dbReference type="GO" id="GO:0009279">
    <property type="term" value="C:cell outer membrane"/>
    <property type="evidence" value="ECO:0007669"/>
    <property type="project" value="UniProtKB-SubCell"/>
</dbReference>
<evidence type="ECO:0000256" key="3">
    <source>
        <dbReference type="ARBA" id="ARBA00022452"/>
    </source>
</evidence>
<dbReference type="STRING" id="1856405.BFC17_00425"/>
<keyword evidence="2 11" id="KW-0813">Transport</keyword>
<dbReference type="InterPro" id="IPR012910">
    <property type="entry name" value="Plug_dom"/>
</dbReference>
<keyword evidence="5 11" id="KW-0812">Transmembrane</keyword>
<keyword evidence="15" id="KW-1185">Reference proteome</keyword>
<keyword evidence="9 11" id="KW-0472">Membrane</keyword>
<keyword evidence="6 12" id="KW-0732">Signal</keyword>
<feature type="signal peptide" evidence="12">
    <location>
        <begin position="1"/>
        <end position="29"/>
    </location>
</feature>
<dbReference type="RefSeq" id="WP_070174491.1">
    <property type="nucleotide sequence ID" value="NZ_BMJR01000004.1"/>
</dbReference>
<gene>
    <name evidence="14" type="ORF">BFC17_00425</name>
</gene>
<evidence type="ECO:0000256" key="12">
    <source>
        <dbReference type="SAM" id="SignalP"/>
    </source>
</evidence>
<dbReference type="Gene3D" id="2.40.170.20">
    <property type="entry name" value="TonB-dependent receptor, beta-barrel domain"/>
    <property type="match status" value="1"/>
</dbReference>
<dbReference type="AlphaFoldDB" id="A0A1E8FKC1"/>
<evidence type="ECO:0000259" key="13">
    <source>
        <dbReference type="Pfam" id="PF07715"/>
    </source>
</evidence>
<dbReference type="Gene3D" id="2.170.130.10">
    <property type="entry name" value="TonB-dependent receptor, plug domain"/>
    <property type="match status" value="1"/>
</dbReference>
<keyword evidence="10 11" id="KW-0998">Cell outer membrane</keyword>
<evidence type="ECO:0000256" key="4">
    <source>
        <dbReference type="ARBA" id="ARBA00022496"/>
    </source>
</evidence>
<dbReference type="PROSITE" id="PS00018">
    <property type="entry name" value="EF_HAND_1"/>
    <property type="match status" value="1"/>
</dbReference>
<dbReference type="OrthoDB" id="127311at2"/>
<feature type="chain" id="PRO_5009214331" evidence="12">
    <location>
        <begin position="30"/>
        <end position="827"/>
    </location>
</feature>
<evidence type="ECO:0000256" key="8">
    <source>
        <dbReference type="ARBA" id="ARBA00023065"/>
    </source>
</evidence>
<dbReference type="PROSITE" id="PS52016">
    <property type="entry name" value="TONB_DEPENDENT_REC_3"/>
    <property type="match status" value="1"/>
</dbReference>
<protein>
    <submittedName>
        <fullName evidence="14">TonB-dependent receptor</fullName>
    </submittedName>
</protein>
<dbReference type="Pfam" id="PF07715">
    <property type="entry name" value="Plug"/>
    <property type="match status" value="1"/>
</dbReference>
<name>A0A1E8FKC1_9ALTE</name>
<evidence type="ECO:0000256" key="10">
    <source>
        <dbReference type="ARBA" id="ARBA00023237"/>
    </source>
</evidence>
<sequence>MKVNKFVVKPLTLAVTTGLMMLAPTAAMAQEEPTDAEIEKIEVKGSLGSLPGQDVEAVFGFGKSILETPRSASTISDEQMERFNVSDIDELVAFAPGTFTQSFFGVAGSLDIRGNPGEAYFRGVKRLDNPGNYPTPIGASSRVDIVRGPASPIYGPAKIGGYLNFNPKSAKVGRGKYIEAPQGAMSYTTGSWDKSVLTAEVGGPATIAGKEMGYYIYGEVENSGSYYDNTSTDQTIIQASFDVDLSDNLNIEFGGMYHEYAGNQVAGWNRLTQELIDNGTYVTGTAKPLDTDGDGSISHQEYDAVENLINPFIFTATPADWPADGFDDLMALDNPGTATLKGNQVLVAADDRLENDVTTLYFDVVYYSDSNWEVKNQLFYEAYENINENAYGFSQFHDSWVIEDKIIFSADFDFDSLYAQVQISPSLRYTDFEHGDDFHHEFFDRRDLTMPSTALDRRLLSTRIDDDYTDYYIGNYLDLGIAVMTDLTWDWGLNIVLGARYDSVDLESSLPVDKLLFGNGSNSHISLSADGQNILGFGGEGDITAPVAASNTLDGVSWNTSISYKTSFGLIPYITAAEQTTLVAGQGAEIWTSNIASGAAMDTSELFEYGLKGSFLDDTLYFAIAIYEQERTDFNAQMVITNNVTKNEGAEVELRWVVNESLVVTAGYSNTEVTNVTARDVGYQFGFLGAEDFPQLDDPSVIYGGLPIGNFAVGPGSSNPGAIKAGIPEDIYSLTATYDFQNGYATSISVIDADSTKSGFSGAVTLPAYTLINAGVSYQTENFAVNLTVKNLTDERYFRSNFPDLFGGQIVLPELPRNFSAKFSYKF</sequence>
<comment type="similarity">
    <text evidence="11">Belongs to the TonB-dependent receptor family.</text>
</comment>
<reference evidence="14 15" key="1">
    <citation type="submission" date="2016-09" db="EMBL/GenBank/DDBJ databases">
        <title>Alteromonas lipolytica, a new species isolated from sea water.</title>
        <authorList>
            <person name="Wu Y.-H."/>
            <person name="Cheng H."/>
            <person name="Xu X.-W."/>
        </authorList>
    </citation>
    <scope>NUCLEOTIDE SEQUENCE [LARGE SCALE GENOMIC DNA]</scope>
    <source>
        <strain evidence="14 15">JW12</strain>
    </source>
</reference>
<dbReference type="Proteomes" id="UP000176037">
    <property type="component" value="Unassembled WGS sequence"/>
</dbReference>
<evidence type="ECO:0000313" key="15">
    <source>
        <dbReference type="Proteomes" id="UP000176037"/>
    </source>
</evidence>
<dbReference type="InterPro" id="IPR039426">
    <property type="entry name" value="TonB-dep_rcpt-like"/>
</dbReference>